<reference evidence="5" key="1">
    <citation type="submission" date="2016-06" db="EMBL/GenBank/DDBJ databases">
        <authorList>
            <person name="Varghese N."/>
            <person name="Submissions Spin"/>
        </authorList>
    </citation>
    <scope>NUCLEOTIDE SEQUENCE [LARGE SCALE GENOMIC DNA]</scope>
    <source>
        <strain evidence="5">DSM 43909</strain>
    </source>
</reference>
<dbReference type="AlphaFoldDB" id="A0A1C4YUM4"/>
<dbReference type="Proteomes" id="UP000198242">
    <property type="component" value="Chromosome I"/>
</dbReference>
<feature type="domain" description="S1 motif" evidence="3">
    <location>
        <begin position="241"/>
        <end position="308"/>
    </location>
</feature>
<sequence length="612" mass="65801">MTGLSGTGRVAGAVSPPTGVRRIRSEAEASELAHWLLMRGRRWPVVVLTIPGEYDEPFGDPDEIKAAVGDLAEVVLMPTSDVSWAFSRVMPPMTPVYGGAGRVYPVDHAWVADPGRSRLRFAYSPHDRDRITDQLINDALQAAMAAGLVEPRTRSGTQERSGRVQGVIGSRALVTLDDMALATVWEELTVPGVALDRVLAKGQQVCGSYDPDSRRLDLRAALRFTDAATARAGVEKAYGVGDVVLAEVAAVADDAVTVRLLPGLDVEVGREAVTSNQKDTLSGLFSVGETVACRLVAVDPMRLRLDDVDDEEVPKPAPSLLPGGPPWLRPTEPAPQPPAAAAPSSPASVPPVAAPRLPVAPAVAPRQPTPLDLARRLPTPQPAAMARPAGAVPAADQARVLQLTNELAAERATRKVLADELAGLRARAAELEAGLAQATRSIEQLQTRYRGADLARQRLGKELRSMQGRVGQPAGTPEPLFLDPEEQFRYEVSCEWAQRIPAAEKADKPLAAYTLAPGFLDSVEQLEGISRAKVIAVVVEVLTGQAQHLAGRDVHPLRSGDAGSPYVRRPDGAICWRVALQRESAAARRLHYWRTHDGYEFSRVALHDDYRP</sequence>
<protein>
    <recommendedName>
        <fullName evidence="3">S1 motif domain-containing protein</fullName>
    </recommendedName>
</protein>
<organism evidence="4 5">
    <name type="scientific">Micromonospora viridifaciens</name>
    <dbReference type="NCBI Taxonomy" id="1881"/>
    <lineage>
        <taxon>Bacteria</taxon>
        <taxon>Bacillati</taxon>
        <taxon>Actinomycetota</taxon>
        <taxon>Actinomycetes</taxon>
        <taxon>Micromonosporales</taxon>
        <taxon>Micromonosporaceae</taxon>
        <taxon>Micromonospora</taxon>
    </lineage>
</organism>
<dbReference type="RefSeq" id="WP_089008163.1">
    <property type="nucleotide sequence ID" value="NZ_LT607411.1"/>
</dbReference>
<dbReference type="SUPFAM" id="SSF50249">
    <property type="entry name" value="Nucleic acid-binding proteins"/>
    <property type="match status" value="1"/>
</dbReference>
<dbReference type="InterPro" id="IPR012340">
    <property type="entry name" value="NA-bd_OB-fold"/>
</dbReference>
<accession>A0A1C4YUM4</accession>
<dbReference type="OrthoDB" id="8452205at2"/>
<evidence type="ECO:0000313" key="5">
    <source>
        <dbReference type="Proteomes" id="UP000198242"/>
    </source>
</evidence>
<evidence type="ECO:0000259" key="3">
    <source>
        <dbReference type="PROSITE" id="PS50126"/>
    </source>
</evidence>
<keyword evidence="5" id="KW-1185">Reference proteome</keyword>
<feature type="region of interest" description="Disordered" evidence="2">
    <location>
        <begin position="308"/>
        <end position="353"/>
    </location>
</feature>
<evidence type="ECO:0000256" key="2">
    <source>
        <dbReference type="SAM" id="MobiDB-lite"/>
    </source>
</evidence>
<evidence type="ECO:0000313" key="4">
    <source>
        <dbReference type="EMBL" id="SCF24398.1"/>
    </source>
</evidence>
<dbReference type="PROSITE" id="PS50126">
    <property type="entry name" value="S1"/>
    <property type="match status" value="1"/>
</dbReference>
<keyword evidence="1" id="KW-0175">Coiled coil</keyword>
<dbReference type="EMBL" id="LT607411">
    <property type="protein sequence ID" value="SCF24398.1"/>
    <property type="molecule type" value="Genomic_DNA"/>
</dbReference>
<evidence type="ECO:0000256" key="1">
    <source>
        <dbReference type="SAM" id="Coils"/>
    </source>
</evidence>
<dbReference type="Gene3D" id="2.40.50.140">
    <property type="entry name" value="Nucleic acid-binding proteins"/>
    <property type="match status" value="1"/>
</dbReference>
<dbReference type="InterPro" id="IPR003029">
    <property type="entry name" value="S1_domain"/>
</dbReference>
<feature type="coiled-coil region" evidence="1">
    <location>
        <begin position="414"/>
        <end position="448"/>
    </location>
</feature>
<name>A0A1C4YUM4_MICVI</name>
<proteinExistence type="predicted"/>
<dbReference type="GO" id="GO:0003676">
    <property type="term" value="F:nucleic acid binding"/>
    <property type="evidence" value="ECO:0007669"/>
    <property type="project" value="InterPro"/>
</dbReference>
<gene>
    <name evidence="4" type="ORF">GA0074695_4708</name>
</gene>
<feature type="compositionally biased region" description="Pro residues" evidence="2">
    <location>
        <begin position="315"/>
        <end position="340"/>
    </location>
</feature>